<dbReference type="GO" id="GO:0008270">
    <property type="term" value="F:zinc ion binding"/>
    <property type="evidence" value="ECO:0007669"/>
    <property type="project" value="UniProtKB-KW"/>
</dbReference>
<dbReference type="GO" id="GO:0005634">
    <property type="term" value="C:nucleus"/>
    <property type="evidence" value="ECO:0007669"/>
    <property type="project" value="UniProtKB-SubCell"/>
</dbReference>
<dbReference type="GO" id="GO:0000978">
    <property type="term" value="F:RNA polymerase II cis-regulatory region sequence-specific DNA binding"/>
    <property type="evidence" value="ECO:0007669"/>
    <property type="project" value="TreeGrafter"/>
</dbReference>
<keyword evidence="7" id="KW-0804">Transcription</keyword>
<dbReference type="Pfam" id="PF00096">
    <property type="entry name" value="zf-C2H2"/>
    <property type="match status" value="1"/>
</dbReference>
<feature type="domain" description="C2H2-type" evidence="10">
    <location>
        <begin position="221"/>
        <end position="245"/>
    </location>
</feature>
<keyword evidence="6" id="KW-0805">Transcription regulation</keyword>
<keyword evidence="4 9" id="KW-0863">Zinc-finger</keyword>
<protein>
    <recommendedName>
        <fullName evidence="10">C2H2-type domain-containing protein</fullName>
    </recommendedName>
</protein>
<keyword evidence="12" id="KW-1185">Reference proteome</keyword>
<evidence type="ECO:0000256" key="3">
    <source>
        <dbReference type="ARBA" id="ARBA00022737"/>
    </source>
</evidence>
<dbReference type="PANTHER" id="PTHR23235:SF120">
    <property type="entry name" value="KRUPPEL-LIKE FACTOR 15"/>
    <property type="match status" value="1"/>
</dbReference>
<evidence type="ECO:0000259" key="10">
    <source>
        <dbReference type="PROSITE" id="PS50157"/>
    </source>
</evidence>
<evidence type="ECO:0000256" key="9">
    <source>
        <dbReference type="PROSITE-ProRule" id="PRU00042"/>
    </source>
</evidence>
<dbReference type="AlphaFoldDB" id="A0AAD1XHW1"/>
<keyword evidence="3" id="KW-0677">Repeat</keyword>
<keyword evidence="8" id="KW-0539">Nucleus</keyword>
<evidence type="ECO:0000313" key="12">
    <source>
        <dbReference type="Proteomes" id="UP001295684"/>
    </source>
</evidence>
<dbReference type="EMBL" id="CAMPGE010014295">
    <property type="protein sequence ID" value="CAI2372974.1"/>
    <property type="molecule type" value="Genomic_DNA"/>
</dbReference>
<dbReference type="Gene3D" id="3.30.160.60">
    <property type="entry name" value="Classic Zinc Finger"/>
    <property type="match status" value="2"/>
</dbReference>
<proteinExistence type="predicted"/>
<evidence type="ECO:0000256" key="6">
    <source>
        <dbReference type="ARBA" id="ARBA00023015"/>
    </source>
</evidence>
<evidence type="ECO:0000256" key="1">
    <source>
        <dbReference type="ARBA" id="ARBA00004123"/>
    </source>
</evidence>
<dbReference type="InterPro" id="IPR036236">
    <property type="entry name" value="Znf_C2H2_sf"/>
</dbReference>
<evidence type="ECO:0000256" key="4">
    <source>
        <dbReference type="ARBA" id="ARBA00022771"/>
    </source>
</evidence>
<dbReference type="PANTHER" id="PTHR23235">
    <property type="entry name" value="KRUEPPEL-LIKE TRANSCRIPTION FACTOR"/>
    <property type="match status" value="1"/>
</dbReference>
<sequence>MIENNAFDNKNRQREIASNHSDLSQSFSSSISELNLLNLPIFFKTTGGIPKPTLVDPRRWTVSEHKQISCNCQSNSDCENQKCRKPIYEGVPLNSLKIEKYNSPQVEQAPIDAKYDAFSPDFEKSGLINTKEEQKLPMNTCTTHKTEDKNIGMMDFLDESPQNSTDTILERYNHIVSYRKTNITNRKCKILQCAYGNCTRTFRKTWNFIDHARMHLGERPYQCKTCGKRFTQVGNLLKHKELHTN</sequence>
<gene>
    <name evidence="11" type="ORF">ECRASSUSDP1_LOCUS14311</name>
</gene>
<dbReference type="InterPro" id="IPR013087">
    <property type="entry name" value="Znf_C2H2_type"/>
</dbReference>
<name>A0AAD1XHW1_EUPCR</name>
<dbReference type="SUPFAM" id="SSF57667">
    <property type="entry name" value="beta-beta-alpha zinc fingers"/>
    <property type="match status" value="1"/>
</dbReference>
<evidence type="ECO:0000313" key="11">
    <source>
        <dbReference type="EMBL" id="CAI2372974.1"/>
    </source>
</evidence>
<reference evidence="11" key="1">
    <citation type="submission" date="2023-07" db="EMBL/GenBank/DDBJ databases">
        <authorList>
            <consortium name="AG Swart"/>
            <person name="Singh M."/>
            <person name="Singh A."/>
            <person name="Seah K."/>
            <person name="Emmerich C."/>
        </authorList>
    </citation>
    <scope>NUCLEOTIDE SEQUENCE</scope>
    <source>
        <strain evidence="11">DP1</strain>
    </source>
</reference>
<organism evidence="11 12">
    <name type="scientific">Euplotes crassus</name>
    <dbReference type="NCBI Taxonomy" id="5936"/>
    <lineage>
        <taxon>Eukaryota</taxon>
        <taxon>Sar</taxon>
        <taxon>Alveolata</taxon>
        <taxon>Ciliophora</taxon>
        <taxon>Intramacronucleata</taxon>
        <taxon>Spirotrichea</taxon>
        <taxon>Hypotrichia</taxon>
        <taxon>Euplotida</taxon>
        <taxon>Euplotidae</taxon>
        <taxon>Moneuplotes</taxon>
    </lineage>
</organism>
<dbReference type="GO" id="GO:0000981">
    <property type="term" value="F:DNA-binding transcription factor activity, RNA polymerase II-specific"/>
    <property type="evidence" value="ECO:0007669"/>
    <property type="project" value="TreeGrafter"/>
</dbReference>
<dbReference type="PROSITE" id="PS00028">
    <property type="entry name" value="ZINC_FINGER_C2H2_1"/>
    <property type="match status" value="2"/>
</dbReference>
<comment type="caution">
    <text evidence="11">The sequence shown here is derived from an EMBL/GenBank/DDBJ whole genome shotgun (WGS) entry which is preliminary data.</text>
</comment>
<evidence type="ECO:0000256" key="5">
    <source>
        <dbReference type="ARBA" id="ARBA00022833"/>
    </source>
</evidence>
<dbReference type="Proteomes" id="UP001295684">
    <property type="component" value="Unassembled WGS sequence"/>
</dbReference>
<evidence type="ECO:0000256" key="8">
    <source>
        <dbReference type="ARBA" id="ARBA00023242"/>
    </source>
</evidence>
<dbReference type="PROSITE" id="PS50157">
    <property type="entry name" value="ZINC_FINGER_C2H2_2"/>
    <property type="match status" value="2"/>
</dbReference>
<evidence type="ECO:0000256" key="7">
    <source>
        <dbReference type="ARBA" id="ARBA00023163"/>
    </source>
</evidence>
<comment type="subcellular location">
    <subcellularLocation>
        <location evidence="1">Nucleus</location>
    </subcellularLocation>
</comment>
<dbReference type="SMART" id="SM00355">
    <property type="entry name" value="ZnF_C2H2"/>
    <property type="match status" value="2"/>
</dbReference>
<feature type="domain" description="C2H2-type" evidence="10">
    <location>
        <begin position="191"/>
        <end position="220"/>
    </location>
</feature>
<accession>A0AAD1XHW1</accession>
<dbReference type="FunFam" id="3.30.160.60:FF:001289">
    <property type="entry name" value="Zinc finger protein 574"/>
    <property type="match status" value="1"/>
</dbReference>
<keyword evidence="5" id="KW-0862">Zinc</keyword>
<keyword evidence="2" id="KW-0479">Metal-binding</keyword>
<evidence type="ECO:0000256" key="2">
    <source>
        <dbReference type="ARBA" id="ARBA00022723"/>
    </source>
</evidence>